<reference evidence="2 3" key="1">
    <citation type="journal article" date="2021" name="Commun. Biol.">
        <title>The genome of Shorea leprosula (Dipterocarpaceae) highlights the ecological relevance of drought in aseasonal tropical rainforests.</title>
        <authorList>
            <person name="Ng K.K.S."/>
            <person name="Kobayashi M.J."/>
            <person name="Fawcett J.A."/>
            <person name="Hatakeyama M."/>
            <person name="Paape T."/>
            <person name="Ng C.H."/>
            <person name="Ang C.C."/>
            <person name="Tnah L.H."/>
            <person name="Lee C.T."/>
            <person name="Nishiyama T."/>
            <person name="Sese J."/>
            <person name="O'Brien M.J."/>
            <person name="Copetti D."/>
            <person name="Mohd Noor M.I."/>
            <person name="Ong R.C."/>
            <person name="Putra M."/>
            <person name="Sireger I.Z."/>
            <person name="Indrioko S."/>
            <person name="Kosugi Y."/>
            <person name="Izuno A."/>
            <person name="Isagi Y."/>
            <person name="Lee S.L."/>
            <person name="Shimizu K.K."/>
        </authorList>
    </citation>
    <scope>NUCLEOTIDE SEQUENCE [LARGE SCALE GENOMIC DNA]</scope>
    <source>
        <strain evidence="2">214</strain>
    </source>
</reference>
<accession>A0AAV5MBS2</accession>
<dbReference type="AlphaFoldDB" id="A0AAV5MBS2"/>
<gene>
    <name evidence="2" type="ORF">SLEP1_g53905</name>
</gene>
<dbReference type="EMBL" id="BPVZ01000219">
    <property type="protein sequence ID" value="GKV46948.1"/>
    <property type="molecule type" value="Genomic_DNA"/>
</dbReference>
<feature type="region of interest" description="Disordered" evidence="1">
    <location>
        <begin position="89"/>
        <end position="110"/>
    </location>
</feature>
<evidence type="ECO:0000313" key="3">
    <source>
        <dbReference type="Proteomes" id="UP001054252"/>
    </source>
</evidence>
<sequence>MREHSRKKKKWVKIDFADGVEMREHSENKKKWVKIDFAEGEDERPICRQLEFIGRVWHEEDDSHTHLFLIPSVVAVTVPSIRSLFPSPFEPLPPSEWSLLPPSRRRRRRL</sequence>
<comment type="caution">
    <text evidence="2">The sequence shown here is derived from an EMBL/GenBank/DDBJ whole genome shotgun (WGS) entry which is preliminary data.</text>
</comment>
<proteinExistence type="predicted"/>
<organism evidence="2 3">
    <name type="scientific">Rubroshorea leprosula</name>
    <dbReference type="NCBI Taxonomy" id="152421"/>
    <lineage>
        <taxon>Eukaryota</taxon>
        <taxon>Viridiplantae</taxon>
        <taxon>Streptophyta</taxon>
        <taxon>Embryophyta</taxon>
        <taxon>Tracheophyta</taxon>
        <taxon>Spermatophyta</taxon>
        <taxon>Magnoliopsida</taxon>
        <taxon>eudicotyledons</taxon>
        <taxon>Gunneridae</taxon>
        <taxon>Pentapetalae</taxon>
        <taxon>rosids</taxon>
        <taxon>malvids</taxon>
        <taxon>Malvales</taxon>
        <taxon>Dipterocarpaceae</taxon>
        <taxon>Rubroshorea</taxon>
    </lineage>
</organism>
<keyword evidence="3" id="KW-1185">Reference proteome</keyword>
<name>A0AAV5MBS2_9ROSI</name>
<evidence type="ECO:0000256" key="1">
    <source>
        <dbReference type="SAM" id="MobiDB-lite"/>
    </source>
</evidence>
<protein>
    <submittedName>
        <fullName evidence="2">Uncharacterized protein</fullName>
    </submittedName>
</protein>
<evidence type="ECO:0000313" key="2">
    <source>
        <dbReference type="EMBL" id="GKV46948.1"/>
    </source>
</evidence>
<dbReference type="Proteomes" id="UP001054252">
    <property type="component" value="Unassembled WGS sequence"/>
</dbReference>